<accession>A0A226N6E3</accession>
<reference evidence="2 3" key="1">
    <citation type="submission" date="2016-07" db="EMBL/GenBank/DDBJ databases">
        <title>Disparate Historic Effective Population Sizes Predicted by Modern Levels of Genome Diversity for the Scaled Quail (Callipepla squamata) and the Northern Bobwhite (Colinus virginianus): Inferences from First and Second Generation Draft Genome Assemblies for Sympatric New World Quail.</title>
        <authorList>
            <person name="Oldeschulte D.L."/>
            <person name="Halley Y.A."/>
            <person name="Bhattarai E.K."/>
            <person name="Brashear W.A."/>
            <person name="Hill J."/>
            <person name="Metz R.P."/>
            <person name="Johnson C.D."/>
            <person name="Rollins D."/>
            <person name="Peterson M.J."/>
            <person name="Bickhart D.M."/>
            <person name="Decker J.E."/>
            <person name="Seabury C.M."/>
        </authorList>
    </citation>
    <scope>NUCLEOTIDE SEQUENCE [LARGE SCALE GENOMIC DNA]</scope>
    <source>
        <strain evidence="2 3">Texas</strain>
        <tissue evidence="2">Leg muscle</tissue>
    </source>
</reference>
<dbReference type="GO" id="GO:0016485">
    <property type="term" value="P:protein processing"/>
    <property type="evidence" value="ECO:0007669"/>
    <property type="project" value="TreeGrafter"/>
</dbReference>
<dbReference type="GO" id="GO:0005886">
    <property type="term" value="C:plasma membrane"/>
    <property type="evidence" value="ECO:0007669"/>
    <property type="project" value="TreeGrafter"/>
</dbReference>
<dbReference type="SUPFAM" id="SSF55486">
    <property type="entry name" value="Metalloproteases ('zincins'), catalytic domain"/>
    <property type="match status" value="1"/>
</dbReference>
<proteinExistence type="predicted"/>
<dbReference type="PANTHER" id="PTHR11733">
    <property type="entry name" value="ZINC METALLOPROTEASE FAMILY M13 NEPRILYSIN-RELATED"/>
    <property type="match status" value="1"/>
</dbReference>
<dbReference type="EMBL" id="MCFN01000194">
    <property type="protein sequence ID" value="OXB62890.1"/>
    <property type="molecule type" value="Genomic_DNA"/>
</dbReference>
<comment type="caution">
    <text evidence="2">The sequence shown here is derived from an EMBL/GenBank/DDBJ whole genome shotgun (WGS) entry which is preliminary data.</text>
</comment>
<evidence type="ECO:0000259" key="1">
    <source>
        <dbReference type="Pfam" id="PF05649"/>
    </source>
</evidence>
<organism evidence="2 3">
    <name type="scientific">Callipepla squamata</name>
    <name type="common">Scaled quail</name>
    <dbReference type="NCBI Taxonomy" id="9009"/>
    <lineage>
        <taxon>Eukaryota</taxon>
        <taxon>Metazoa</taxon>
        <taxon>Chordata</taxon>
        <taxon>Craniata</taxon>
        <taxon>Vertebrata</taxon>
        <taxon>Euteleostomi</taxon>
        <taxon>Archelosauria</taxon>
        <taxon>Archosauria</taxon>
        <taxon>Dinosauria</taxon>
        <taxon>Saurischia</taxon>
        <taxon>Theropoda</taxon>
        <taxon>Coelurosauria</taxon>
        <taxon>Aves</taxon>
        <taxon>Neognathae</taxon>
        <taxon>Galloanserae</taxon>
        <taxon>Galliformes</taxon>
        <taxon>Odontophoridae</taxon>
        <taxon>Callipepla</taxon>
    </lineage>
</organism>
<dbReference type="Gene3D" id="1.10.1380.10">
    <property type="entry name" value="Neutral endopeptidase , domain2"/>
    <property type="match status" value="1"/>
</dbReference>
<dbReference type="Pfam" id="PF05649">
    <property type="entry name" value="Peptidase_M13_N"/>
    <property type="match status" value="1"/>
</dbReference>
<dbReference type="InterPro" id="IPR000718">
    <property type="entry name" value="Peptidase_M13"/>
</dbReference>
<protein>
    <recommendedName>
        <fullName evidence="1">Peptidase M13 N-terminal domain-containing protein</fullName>
    </recommendedName>
</protein>
<dbReference type="GO" id="GO:0004222">
    <property type="term" value="F:metalloendopeptidase activity"/>
    <property type="evidence" value="ECO:0007669"/>
    <property type="project" value="InterPro"/>
</dbReference>
<dbReference type="Proteomes" id="UP000198323">
    <property type="component" value="Unassembled WGS sequence"/>
</dbReference>
<feature type="non-terminal residue" evidence="2">
    <location>
        <position position="1"/>
    </location>
</feature>
<feature type="domain" description="Peptidase M13 N-terminal" evidence="1">
    <location>
        <begin position="2"/>
        <end position="77"/>
    </location>
</feature>
<evidence type="ECO:0000313" key="2">
    <source>
        <dbReference type="EMBL" id="OXB62890.1"/>
    </source>
</evidence>
<name>A0A226N6E3_CALSU</name>
<dbReference type="STRING" id="9009.A0A226N6E3"/>
<sequence length="165" mass="19081">VIHGTTSLLPQWDKCVDLVESALPYVVGKMFVRAHFQEDKKEMMEELTEGIRWAFIDMLEKENDWMDSETKRKAHEKKPENDLHKVIAKAVMAKVGYPQFIMNDTYINEDIKTAMDFLSLLIVMSAWPNHCTALQLDMLDKGIIEASILNQYLFNLVITKEDDEG</sequence>
<gene>
    <name evidence="2" type="ORF">ASZ78_001012</name>
</gene>
<dbReference type="AlphaFoldDB" id="A0A226N6E3"/>
<dbReference type="PANTHER" id="PTHR11733:SF133">
    <property type="entry name" value="PHOSPHATE-REGULATING NEUTRAL ENDOPEPTIDASE PHEX"/>
    <property type="match status" value="1"/>
</dbReference>
<dbReference type="PROSITE" id="PS51885">
    <property type="entry name" value="NEPRILYSIN"/>
    <property type="match status" value="1"/>
</dbReference>
<dbReference type="InterPro" id="IPR008753">
    <property type="entry name" value="Peptidase_M13_N"/>
</dbReference>
<dbReference type="OrthoDB" id="6475849at2759"/>
<keyword evidence="3" id="KW-1185">Reference proteome</keyword>
<evidence type="ECO:0000313" key="3">
    <source>
        <dbReference type="Proteomes" id="UP000198323"/>
    </source>
</evidence>
<dbReference type="InterPro" id="IPR042089">
    <property type="entry name" value="Peptidase_M13_dom_2"/>
</dbReference>